<dbReference type="Proteomes" id="UP001142175">
    <property type="component" value="Unassembled WGS sequence"/>
</dbReference>
<dbReference type="CDD" id="cd10918">
    <property type="entry name" value="CE4_NodB_like_5s_6s"/>
    <property type="match status" value="1"/>
</dbReference>
<dbReference type="AlphaFoldDB" id="A0A9X2P6K0"/>
<evidence type="ECO:0000313" key="3">
    <source>
        <dbReference type="EMBL" id="MCR9014625.1"/>
    </source>
</evidence>
<gene>
    <name evidence="3" type="ORF">NU887_06220</name>
</gene>
<dbReference type="SUPFAM" id="SSF88713">
    <property type="entry name" value="Glycoside hydrolase/deacetylase"/>
    <property type="match status" value="1"/>
</dbReference>
<dbReference type="GO" id="GO:0016810">
    <property type="term" value="F:hydrolase activity, acting on carbon-nitrogen (but not peptide) bonds"/>
    <property type="evidence" value="ECO:0007669"/>
    <property type="project" value="InterPro"/>
</dbReference>
<keyword evidence="4" id="KW-1185">Reference proteome</keyword>
<dbReference type="InterPro" id="IPR011330">
    <property type="entry name" value="Glyco_hydro/deAcase_b/a-brl"/>
</dbReference>
<dbReference type="Pfam" id="PF01522">
    <property type="entry name" value="Polysacc_deac_1"/>
    <property type="match status" value="1"/>
</dbReference>
<evidence type="ECO:0000256" key="1">
    <source>
        <dbReference type="ARBA" id="ARBA00022729"/>
    </source>
</evidence>
<dbReference type="PROSITE" id="PS51677">
    <property type="entry name" value="NODB"/>
    <property type="match status" value="1"/>
</dbReference>
<accession>A0A9X2P6K0</accession>
<sequence length="293" mass="34150">MERIFILLKKHYNFVSLSQLENFYFRGLELKNACHITVDDGDLSVYTHLFPLVKKYKIPISIYVSPLCVKTDSNFWFQEIVGYDFQKLFEFYSKIYGSTLRFEGRHQLYAVLKQLPIKDLINLIDAFRLSQGIEPKPRMGLNLEQLLELKASGLVEIGAHTYNHPILANEDMNTVVFEIKDCILELEDMIGEKVKWFAYPNGVPTLDFSNREMELLKECGIRLAFSTENKRFSMEDNPLSIPRTGISKGNLSFIYLKLLFGSGWDILKELFNSNKEIKIRKKYFQKGKRLNLS</sequence>
<protein>
    <submittedName>
        <fullName evidence="3">Polysaccharide deacetylase family protein</fullName>
    </submittedName>
</protein>
<feature type="domain" description="NodB homology" evidence="2">
    <location>
        <begin position="32"/>
        <end position="293"/>
    </location>
</feature>
<name>A0A9X2P6K0_9BACT</name>
<reference evidence="3" key="1">
    <citation type="submission" date="2022-08" db="EMBL/GenBank/DDBJ databases">
        <authorList>
            <person name="Zhang D."/>
        </authorList>
    </citation>
    <scope>NUCLEOTIDE SEQUENCE</scope>
    <source>
        <strain evidence="3">XJ19-11</strain>
    </source>
</reference>
<dbReference type="PANTHER" id="PTHR34216:SF7">
    <property type="entry name" value="POLY-BETA-1,6-N-ACETYL-D-GLUCOSAMINE N-DEACETYLASE"/>
    <property type="match status" value="1"/>
</dbReference>
<dbReference type="InterPro" id="IPR002509">
    <property type="entry name" value="NODB_dom"/>
</dbReference>
<dbReference type="PANTHER" id="PTHR34216">
    <property type="match status" value="1"/>
</dbReference>
<comment type="caution">
    <text evidence="3">The sequence shown here is derived from an EMBL/GenBank/DDBJ whole genome shotgun (WGS) entry which is preliminary data.</text>
</comment>
<evidence type="ECO:0000313" key="4">
    <source>
        <dbReference type="Proteomes" id="UP001142175"/>
    </source>
</evidence>
<organism evidence="3 4">
    <name type="scientific">Aquiflexum gelatinilyticum</name>
    <dbReference type="NCBI Taxonomy" id="2961943"/>
    <lineage>
        <taxon>Bacteria</taxon>
        <taxon>Pseudomonadati</taxon>
        <taxon>Bacteroidota</taxon>
        <taxon>Cytophagia</taxon>
        <taxon>Cytophagales</taxon>
        <taxon>Cyclobacteriaceae</taxon>
        <taxon>Aquiflexum</taxon>
    </lineage>
</organism>
<keyword evidence="1" id="KW-0732">Signal</keyword>
<evidence type="ECO:0000259" key="2">
    <source>
        <dbReference type="PROSITE" id="PS51677"/>
    </source>
</evidence>
<proteinExistence type="predicted"/>
<dbReference type="EMBL" id="JANSUY010000003">
    <property type="protein sequence ID" value="MCR9014625.1"/>
    <property type="molecule type" value="Genomic_DNA"/>
</dbReference>
<dbReference type="Gene3D" id="3.20.20.370">
    <property type="entry name" value="Glycoside hydrolase/deacetylase"/>
    <property type="match status" value="1"/>
</dbReference>
<dbReference type="InterPro" id="IPR051398">
    <property type="entry name" value="Polysacch_Deacetylase"/>
</dbReference>
<dbReference type="GO" id="GO:0005975">
    <property type="term" value="P:carbohydrate metabolic process"/>
    <property type="evidence" value="ECO:0007669"/>
    <property type="project" value="InterPro"/>
</dbReference>